<dbReference type="Gene3D" id="3.40.50.150">
    <property type="entry name" value="Vaccinia Virus protein VP39"/>
    <property type="match status" value="1"/>
</dbReference>
<dbReference type="SUPFAM" id="SSF53335">
    <property type="entry name" value="S-adenosyl-L-methionine-dependent methyltransferases"/>
    <property type="match status" value="1"/>
</dbReference>
<gene>
    <name evidence="2" type="ORF">AB1Y20_013172</name>
</gene>
<keyword evidence="3" id="KW-1185">Reference proteome</keyword>
<dbReference type="EMBL" id="JBGBPQ010000023">
    <property type="protein sequence ID" value="KAL1500516.1"/>
    <property type="molecule type" value="Genomic_DNA"/>
</dbReference>
<dbReference type="Pfam" id="PF08241">
    <property type="entry name" value="Methyltransf_11"/>
    <property type="match status" value="1"/>
</dbReference>
<dbReference type="GO" id="GO:0008757">
    <property type="term" value="F:S-adenosylmethionine-dependent methyltransferase activity"/>
    <property type="evidence" value="ECO:0007669"/>
    <property type="project" value="InterPro"/>
</dbReference>
<name>A0AB34INI3_PRYPA</name>
<dbReference type="AlphaFoldDB" id="A0AB34INI3"/>
<dbReference type="PANTHER" id="PTHR43036:SF2">
    <property type="entry name" value="OS04G0481300 PROTEIN"/>
    <property type="match status" value="1"/>
</dbReference>
<dbReference type="InterPro" id="IPR013216">
    <property type="entry name" value="Methyltransf_11"/>
</dbReference>
<accession>A0AB34INI3</accession>
<sequence>MVGIGGPCRRGALAALLAAQAAPPLLPARARGSSTVGEPRYQQDTVSPLYGGKRLELLVRRFTGVGDPAWTYPRRDLSSRLFATFPPKWPYDAAESFRRIDEQPDAAFYEVPRLVYHIDEASVCALTRYYDDTIQDGSDVLDICSSWVSHYPLSFPERMRSIVGTGISEVELSCNTQLSSFVASDLNDSPKLPFADKAPLARSAHSTTQFPRLRQSFDVVTCVVSFDYLTKPLEVMREIGRVLRPGGSVILSQSNRCFYTKAVGVWTEDMSDAAHLRVLGNYIHFAGPFDTPRAYDISPQGPGTRDPMYIVEAKRI</sequence>
<comment type="caution">
    <text evidence="2">The sequence shown here is derived from an EMBL/GenBank/DDBJ whole genome shotgun (WGS) entry which is preliminary data.</text>
</comment>
<reference evidence="2 3" key="1">
    <citation type="journal article" date="2024" name="Science">
        <title>Giant polyketide synthase enzymes in the biosynthesis of giant marine polyether toxins.</title>
        <authorList>
            <person name="Fallon T.R."/>
            <person name="Shende V.V."/>
            <person name="Wierzbicki I.H."/>
            <person name="Pendleton A.L."/>
            <person name="Watervoot N.F."/>
            <person name="Auber R.P."/>
            <person name="Gonzalez D.J."/>
            <person name="Wisecaver J.H."/>
            <person name="Moore B.S."/>
        </authorList>
    </citation>
    <scope>NUCLEOTIDE SEQUENCE [LARGE SCALE GENOMIC DNA]</scope>
    <source>
        <strain evidence="2 3">12B1</strain>
    </source>
</reference>
<evidence type="ECO:0000313" key="2">
    <source>
        <dbReference type="EMBL" id="KAL1500516.1"/>
    </source>
</evidence>
<organism evidence="2 3">
    <name type="scientific">Prymnesium parvum</name>
    <name type="common">Toxic golden alga</name>
    <dbReference type="NCBI Taxonomy" id="97485"/>
    <lineage>
        <taxon>Eukaryota</taxon>
        <taxon>Haptista</taxon>
        <taxon>Haptophyta</taxon>
        <taxon>Prymnesiophyceae</taxon>
        <taxon>Prymnesiales</taxon>
        <taxon>Prymnesiaceae</taxon>
        <taxon>Prymnesium</taxon>
    </lineage>
</organism>
<dbReference type="Proteomes" id="UP001515480">
    <property type="component" value="Unassembled WGS sequence"/>
</dbReference>
<evidence type="ECO:0000313" key="3">
    <source>
        <dbReference type="Proteomes" id="UP001515480"/>
    </source>
</evidence>
<proteinExistence type="predicted"/>
<protein>
    <recommendedName>
        <fullName evidence="1">Methyltransferase type 11 domain-containing protein</fullName>
    </recommendedName>
</protein>
<evidence type="ECO:0000259" key="1">
    <source>
        <dbReference type="Pfam" id="PF08241"/>
    </source>
</evidence>
<feature type="domain" description="Methyltransferase type 11" evidence="1">
    <location>
        <begin position="204"/>
        <end position="251"/>
    </location>
</feature>
<dbReference type="InterPro" id="IPR029063">
    <property type="entry name" value="SAM-dependent_MTases_sf"/>
</dbReference>
<dbReference type="PANTHER" id="PTHR43036">
    <property type="entry name" value="OSJNBB0011N17.9 PROTEIN"/>
    <property type="match status" value="1"/>
</dbReference>